<proteinExistence type="predicted"/>
<keyword evidence="2" id="KW-1185">Reference proteome</keyword>
<reference evidence="1 2" key="1">
    <citation type="submission" date="2016-10" db="EMBL/GenBank/DDBJ databases">
        <authorList>
            <person name="de Groot N.N."/>
        </authorList>
    </citation>
    <scope>NUCLEOTIDE SEQUENCE [LARGE SCALE GENOMIC DNA]</scope>
    <source>
        <strain evidence="1 2">CGMCC 1.7054</strain>
    </source>
</reference>
<gene>
    <name evidence="1" type="ORF">SAMN04487966_10576</name>
</gene>
<dbReference type="InterPro" id="IPR008492">
    <property type="entry name" value="Rv2714-like"/>
</dbReference>
<dbReference type="STRING" id="574650.SAMN04487966_10576"/>
<protein>
    <submittedName>
        <fullName evidence="1">Predicted ATP-dependent carboligase, ATP-grasp superfamily</fullName>
    </submittedName>
</protein>
<sequence>MTTDRGSDDPTDRQLGAGLRSYLRRLDERDPHRRPVILMTAFEGWNDAGDAATDVLDLIREQIDATELDSLADDDYYDYQFTRPTVSRDEDGRGTLTWPSTRVFRGVLDAGPGGDTGLELLIVRGVEPSFRWRAFTAELLALARRHRVDAVLTLGALLADAPHTRPLPATPSSADPQLRQALGVSQPTYEGPTGIVGVVTDSAVDAGLPTVSVWVAVPHYVAQSPSPKAQMALAGRIEELLETTLDLDLLAEDAQAWERGVDELASADPEVSAYVQQLEKARDTESLPEASGEAIAREFERYLKRRDPGHG</sequence>
<evidence type="ECO:0000313" key="2">
    <source>
        <dbReference type="Proteomes" id="UP000198881"/>
    </source>
</evidence>
<dbReference type="RefSeq" id="WP_091696881.1">
    <property type="nucleotide sequence ID" value="NZ_FPCG01000005.1"/>
</dbReference>
<dbReference type="SUPFAM" id="SSF159659">
    <property type="entry name" value="Cgl1923-like"/>
    <property type="match status" value="1"/>
</dbReference>
<dbReference type="OrthoDB" id="150941at2"/>
<dbReference type="GO" id="GO:0016874">
    <property type="term" value="F:ligase activity"/>
    <property type="evidence" value="ECO:0007669"/>
    <property type="project" value="UniProtKB-KW"/>
</dbReference>
<dbReference type="InterPro" id="IPR019151">
    <property type="entry name" value="Proteasome_assmbl_chaperone_2"/>
</dbReference>
<accession>A0A1I7MLS6</accession>
<dbReference type="EMBL" id="FPCG01000005">
    <property type="protein sequence ID" value="SFV22881.1"/>
    <property type="molecule type" value="Genomic_DNA"/>
</dbReference>
<dbReference type="PIRSF" id="PIRSF028754">
    <property type="entry name" value="UCP028754"/>
    <property type="match status" value="1"/>
</dbReference>
<evidence type="ECO:0000313" key="1">
    <source>
        <dbReference type="EMBL" id="SFV22881.1"/>
    </source>
</evidence>
<keyword evidence="1" id="KW-0436">Ligase</keyword>
<dbReference type="Proteomes" id="UP000198881">
    <property type="component" value="Unassembled WGS sequence"/>
</dbReference>
<dbReference type="AlphaFoldDB" id="A0A1I7MLS6"/>
<name>A0A1I7MLS6_9MICC</name>
<organism evidence="1 2">
    <name type="scientific">Micrococcus terreus</name>
    <dbReference type="NCBI Taxonomy" id="574650"/>
    <lineage>
        <taxon>Bacteria</taxon>
        <taxon>Bacillati</taxon>
        <taxon>Actinomycetota</taxon>
        <taxon>Actinomycetes</taxon>
        <taxon>Micrococcales</taxon>
        <taxon>Micrococcaceae</taxon>
        <taxon>Micrococcus</taxon>
    </lineage>
</organism>
<dbReference type="Pfam" id="PF09754">
    <property type="entry name" value="PAC2"/>
    <property type="match status" value="1"/>
</dbReference>
<dbReference type="InterPro" id="IPR038389">
    <property type="entry name" value="PSMG2_sf"/>
</dbReference>
<dbReference type="Gene3D" id="3.40.50.10900">
    <property type="entry name" value="PAC-like subunit"/>
    <property type="match status" value="1"/>
</dbReference>